<dbReference type="PANTHER" id="PTHR33392">
    <property type="entry name" value="POLYISOPRENYL-TEICHOIC ACID--PEPTIDOGLYCAN TEICHOIC ACID TRANSFERASE TAGU"/>
    <property type="match status" value="1"/>
</dbReference>
<evidence type="ECO:0000256" key="2">
    <source>
        <dbReference type="SAM" id="Phobius"/>
    </source>
</evidence>
<dbReference type="Gene3D" id="3.40.630.190">
    <property type="entry name" value="LCP protein"/>
    <property type="match status" value="1"/>
</dbReference>
<comment type="similarity">
    <text evidence="1">Belongs to the LytR/CpsA/Psr (LCP) family.</text>
</comment>
<dbReference type="InterPro" id="IPR050922">
    <property type="entry name" value="LytR/CpsA/Psr_CW_biosynth"/>
</dbReference>
<comment type="caution">
    <text evidence="4">The sequence shown here is derived from an EMBL/GenBank/DDBJ whole genome shotgun (WGS) entry which is preliminary data.</text>
</comment>
<feature type="transmembrane region" description="Helical" evidence="2">
    <location>
        <begin position="23"/>
        <end position="42"/>
    </location>
</feature>
<name>A0A1F4W0K7_UNCKA</name>
<dbReference type="AlphaFoldDB" id="A0A1F4W0K7"/>
<keyword evidence="2" id="KW-1133">Transmembrane helix</keyword>
<dbReference type="InterPro" id="IPR004474">
    <property type="entry name" value="LytR_CpsA_psr"/>
</dbReference>
<dbReference type="EMBL" id="MEVT01000011">
    <property type="protein sequence ID" value="OGC62959.1"/>
    <property type="molecule type" value="Genomic_DNA"/>
</dbReference>
<evidence type="ECO:0000313" key="4">
    <source>
        <dbReference type="EMBL" id="OGC62959.1"/>
    </source>
</evidence>
<reference evidence="4 5" key="1">
    <citation type="journal article" date="2016" name="Nat. Commun.">
        <title>Thousands of microbial genomes shed light on interconnected biogeochemical processes in an aquifer system.</title>
        <authorList>
            <person name="Anantharaman K."/>
            <person name="Brown C.T."/>
            <person name="Hug L.A."/>
            <person name="Sharon I."/>
            <person name="Castelle C.J."/>
            <person name="Probst A.J."/>
            <person name="Thomas B.C."/>
            <person name="Singh A."/>
            <person name="Wilkins M.J."/>
            <person name="Karaoz U."/>
            <person name="Brodie E.L."/>
            <person name="Williams K.H."/>
            <person name="Hubbard S.S."/>
            <person name="Banfield J.F."/>
        </authorList>
    </citation>
    <scope>NUCLEOTIDE SEQUENCE [LARGE SCALE GENOMIC DNA]</scope>
</reference>
<dbReference type="NCBIfam" id="TIGR00350">
    <property type="entry name" value="lytR_cpsA_psr"/>
    <property type="match status" value="1"/>
</dbReference>
<feature type="domain" description="Cell envelope-related transcriptional attenuator" evidence="3">
    <location>
        <begin position="89"/>
        <end position="254"/>
    </location>
</feature>
<protein>
    <recommendedName>
        <fullName evidence="3">Cell envelope-related transcriptional attenuator domain-containing protein</fullName>
    </recommendedName>
</protein>
<keyword evidence="2" id="KW-0472">Membrane</keyword>
<proteinExistence type="inferred from homology"/>
<gene>
    <name evidence="4" type="ORF">A2264_03710</name>
</gene>
<evidence type="ECO:0000259" key="3">
    <source>
        <dbReference type="Pfam" id="PF03816"/>
    </source>
</evidence>
<evidence type="ECO:0000313" key="5">
    <source>
        <dbReference type="Proteomes" id="UP000176614"/>
    </source>
</evidence>
<dbReference type="Proteomes" id="UP000176614">
    <property type="component" value="Unassembled WGS sequence"/>
</dbReference>
<organism evidence="4 5">
    <name type="scientific">candidate division WWE3 bacterium RIFOXYA2_FULL_46_9</name>
    <dbReference type="NCBI Taxonomy" id="1802636"/>
    <lineage>
        <taxon>Bacteria</taxon>
        <taxon>Katanobacteria</taxon>
    </lineage>
</organism>
<dbReference type="Pfam" id="PF03816">
    <property type="entry name" value="LytR_cpsA_psr"/>
    <property type="match status" value="1"/>
</dbReference>
<sequence length="355" mass="39156">MKYCDLHKQLNTTEKPQGSGTKLYISLAIITAVLLAFGGFILKGNIRPISIIANATMVNLKETDGRTNILIVGSDRRDYGTLAENPVLTDTILVASIGKFDKDVVLISIPRDLWVELPGGGQEKVNSVYAIETARGNDGMANLDKVIEDILGMPIHYHTMVTFGLFQEIIDILGGVEVEVANSFTDYYYPVEGKENAPMNERYETISFKQGTATMDGETALKFVRSRKGDNDEGTDFARAKRQQAVIASIKKKALNLGTLLNPIKLKGLYDAYSSNVETNMDFGTIENFYLLSQQINFEKIVSIVLDDRSSAIEGGLLYAPADTTLYGGKYVLIPQTGDYSQIHAYIQKYLFGGK</sequence>
<accession>A0A1F4W0K7</accession>
<dbReference type="PANTHER" id="PTHR33392:SF6">
    <property type="entry name" value="POLYISOPRENYL-TEICHOIC ACID--PEPTIDOGLYCAN TEICHOIC ACID TRANSFERASE TAGU"/>
    <property type="match status" value="1"/>
</dbReference>
<evidence type="ECO:0000256" key="1">
    <source>
        <dbReference type="ARBA" id="ARBA00006068"/>
    </source>
</evidence>
<keyword evidence="2" id="KW-0812">Transmembrane</keyword>